<comment type="caution">
    <text evidence="1">The sequence shown here is derived from an EMBL/GenBank/DDBJ whole genome shotgun (WGS) entry which is preliminary data.</text>
</comment>
<dbReference type="AlphaFoldDB" id="A0A9X5BHL3"/>
<sequence>MRQPVQVSGEVYREYYRAEDKERYFMGKLKKGRTKVNPETQEIQYIPSRELSYEQLVEQDWQFAVSDDSVEDRAVRADMLEKLQDVLQSLSAEEMALLNELFYLEKTEREVAGLYAVSQNTIHYRKNRILDELKKNDGKITIFLSIRMRF</sequence>
<dbReference type="InterPro" id="IPR013324">
    <property type="entry name" value="RNA_pol_sigma_r3/r4-like"/>
</dbReference>
<dbReference type="EMBL" id="QZDT01000026">
    <property type="protein sequence ID" value="NBJ93883.1"/>
    <property type="molecule type" value="Genomic_DNA"/>
</dbReference>
<dbReference type="Proteomes" id="UP001154420">
    <property type="component" value="Unassembled WGS sequence"/>
</dbReference>
<evidence type="ECO:0000313" key="2">
    <source>
        <dbReference type="Proteomes" id="UP001154420"/>
    </source>
</evidence>
<reference evidence="1" key="1">
    <citation type="submission" date="2018-09" db="EMBL/GenBank/DDBJ databases">
        <title>Murine metabolic-syndrome-specific gut microbial biobank.</title>
        <authorList>
            <person name="Liu C."/>
        </authorList>
    </citation>
    <scope>NUCLEOTIDE SEQUENCE</scope>
    <source>
        <strain evidence="1">D42-62</strain>
    </source>
</reference>
<dbReference type="Gene3D" id="1.10.10.10">
    <property type="entry name" value="Winged helix-like DNA-binding domain superfamily/Winged helix DNA-binding domain"/>
    <property type="match status" value="1"/>
</dbReference>
<dbReference type="SUPFAM" id="SSF88659">
    <property type="entry name" value="Sigma3 and sigma4 domains of RNA polymerase sigma factors"/>
    <property type="match status" value="1"/>
</dbReference>
<dbReference type="InterPro" id="IPR036388">
    <property type="entry name" value="WH-like_DNA-bd_sf"/>
</dbReference>
<accession>A0A9X5BHL3</accession>
<dbReference type="OrthoDB" id="1698246at2"/>
<gene>
    <name evidence="1" type="ORF">D5281_15080</name>
</gene>
<evidence type="ECO:0000313" key="1">
    <source>
        <dbReference type="EMBL" id="NBJ93883.1"/>
    </source>
</evidence>
<organism evidence="1 2">
    <name type="scientific">Parablautia muri</name>
    <dbReference type="NCBI Taxonomy" id="2320879"/>
    <lineage>
        <taxon>Bacteria</taxon>
        <taxon>Bacillati</taxon>
        <taxon>Bacillota</taxon>
        <taxon>Clostridia</taxon>
        <taxon>Lachnospirales</taxon>
        <taxon>Lachnospiraceae</taxon>
        <taxon>Parablautia</taxon>
    </lineage>
</organism>
<keyword evidence="2" id="KW-1185">Reference proteome</keyword>
<proteinExistence type="predicted"/>
<name>A0A9X5BHL3_9FIRM</name>
<protein>
    <submittedName>
        <fullName evidence="1">Sigma-70 family RNA polymerase sigma factor</fullName>
    </submittedName>
</protein>